<dbReference type="Gene3D" id="2.170.16.10">
    <property type="entry name" value="Hedgehog/Intein (Hint) domain"/>
    <property type="match status" value="1"/>
</dbReference>
<dbReference type="EMBL" id="FWYD01000003">
    <property type="protein sequence ID" value="SMC59814.1"/>
    <property type="molecule type" value="Genomic_DNA"/>
</dbReference>
<reference evidence="2 3" key="1">
    <citation type="submission" date="2017-04" db="EMBL/GenBank/DDBJ databases">
        <authorList>
            <person name="Afonso C.L."/>
            <person name="Miller P.J."/>
            <person name="Scott M.A."/>
            <person name="Spackman E."/>
            <person name="Goraichik I."/>
            <person name="Dimitrov K.M."/>
            <person name="Suarez D.L."/>
            <person name="Swayne D.E."/>
        </authorList>
    </citation>
    <scope>NUCLEOTIDE SEQUENCE [LARGE SCALE GENOMIC DNA]</scope>
    <source>
        <strain evidence="2 3">CGMCC 1.12644</strain>
    </source>
</reference>
<proteinExistence type="predicted"/>
<keyword evidence="3" id="KW-1185">Reference proteome</keyword>
<dbReference type="Pfam" id="PF13403">
    <property type="entry name" value="Hint_2"/>
    <property type="match status" value="1"/>
</dbReference>
<dbReference type="InterPro" id="IPR036844">
    <property type="entry name" value="Hint_dom_sf"/>
</dbReference>
<evidence type="ECO:0000313" key="2">
    <source>
        <dbReference type="EMBL" id="SMC59814.1"/>
    </source>
</evidence>
<evidence type="ECO:0000313" key="3">
    <source>
        <dbReference type="Proteomes" id="UP000192330"/>
    </source>
</evidence>
<feature type="domain" description="Hedgehog/Intein (Hint)" evidence="1">
    <location>
        <begin position="243"/>
        <end position="388"/>
    </location>
</feature>
<name>A0A1W2AGQ7_9RHOB</name>
<accession>A0A1W2AGQ7</accession>
<evidence type="ECO:0000259" key="1">
    <source>
        <dbReference type="Pfam" id="PF13403"/>
    </source>
</evidence>
<gene>
    <name evidence="2" type="ORF">SAMN06295998_1031</name>
</gene>
<organism evidence="2 3">
    <name type="scientific">Primorskyibacter flagellatus</name>
    <dbReference type="NCBI Taxonomy" id="1387277"/>
    <lineage>
        <taxon>Bacteria</taxon>
        <taxon>Pseudomonadati</taxon>
        <taxon>Pseudomonadota</taxon>
        <taxon>Alphaproteobacteria</taxon>
        <taxon>Rhodobacterales</taxon>
        <taxon>Roseobacteraceae</taxon>
        <taxon>Primorskyibacter</taxon>
    </lineage>
</organism>
<sequence length="446" mass="47898">MPLIDIALAAANVVYVDTSVAQDEASLLALGVLDADTVVYYGGGNVDITDILGVNALNSANIVATGGSTVTIDAGLLDLNVLTQTNLLIDGDSNISLSAGDVGLPGLLTNLLSNVTVAFSGSEDGTFTYVPPTLGILASTSITIDEMDPGDAIVVPFPGSGLLGVNELRENDTSGIFSPDNSYRDGYLHLKNGGALNQVDFRIKMSPEEYAIYSADKDAYLLASQDKFIFPGDDSDEPPYVACFTIGTMIATPGGLRAIEGLVPGDLVLTRDNGAQPLRWIGASKLDMIDLRLHENLRPIRIRANALGDNIPIEALVVSPQHRVLVRSIIAERMFGIPEVLVAAKQLLHLDGVDIEESLTDVTYVHILLDRHEVVLANGAFAETLYLGPMALQAVGPAALAEMKMLFPKLLEDEFRPVRARYFPSGREGRRLAMRHSKNRKPLYMQ</sequence>
<dbReference type="AlphaFoldDB" id="A0A1W2AGQ7"/>
<protein>
    <submittedName>
        <fullName evidence="2">Hint domain-containing protein</fullName>
    </submittedName>
</protein>
<dbReference type="SUPFAM" id="SSF51294">
    <property type="entry name" value="Hedgehog/intein (Hint) domain"/>
    <property type="match status" value="1"/>
</dbReference>
<dbReference type="InterPro" id="IPR028992">
    <property type="entry name" value="Hedgehog/Intein_dom"/>
</dbReference>
<dbReference type="STRING" id="1387277.SAMN06295998_1031"/>
<dbReference type="Proteomes" id="UP000192330">
    <property type="component" value="Unassembled WGS sequence"/>
</dbReference>
<dbReference type="RefSeq" id="WP_235866552.1">
    <property type="nucleotide sequence ID" value="NZ_FWYD01000003.1"/>
</dbReference>